<dbReference type="PANTHER" id="PTHR13710:SF105">
    <property type="entry name" value="ATP-DEPENDENT DNA HELICASE Q1"/>
    <property type="match status" value="1"/>
</dbReference>
<dbReference type="InterPro" id="IPR010997">
    <property type="entry name" value="HRDC-like_sf"/>
</dbReference>
<dbReference type="InterPro" id="IPR027417">
    <property type="entry name" value="P-loop_NTPase"/>
</dbReference>
<dbReference type="NCBIfam" id="TIGR01389">
    <property type="entry name" value="recQ"/>
    <property type="match status" value="1"/>
</dbReference>
<dbReference type="Pfam" id="PF09382">
    <property type="entry name" value="RQC"/>
    <property type="match status" value="1"/>
</dbReference>
<dbReference type="PATRIC" id="fig|1666911.3.peg.2010"/>
<dbReference type="GO" id="GO:0006310">
    <property type="term" value="P:DNA recombination"/>
    <property type="evidence" value="ECO:0007669"/>
    <property type="project" value="UniProtKB-UniRule"/>
</dbReference>
<dbReference type="CDD" id="cd18794">
    <property type="entry name" value="SF2_C_RecQ"/>
    <property type="match status" value="1"/>
</dbReference>
<evidence type="ECO:0000256" key="6">
    <source>
        <dbReference type="ARBA" id="ARBA00022763"/>
    </source>
</evidence>
<dbReference type="PROSITE" id="PS51194">
    <property type="entry name" value="HELICASE_CTER"/>
    <property type="match status" value="1"/>
</dbReference>
<dbReference type="InterPro" id="IPR006293">
    <property type="entry name" value="DNA_helicase_ATP-dep_RecQ_bac"/>
</dbReference>
<dbReference type="CDD" id="cd17920">
    <property type="entry name" value="DEXHc_RecQ"/>
    <property type="match status" value="1"/>
</dbReference>
<dbReference type="PROSITE" id="PS51192">
    <property type="entry name" value="HELICASE_ATP_BIND_1"/>
    <property type="match status" value="1"/>
</dbReference>
<gene>
    <name evidence="20" type="primary">recQ-2</name>
    <name evidence="20" type="ORF">HLUCCA11_19025</name>
</gene>
<feature type="domain" description="Helicase ATP-binding" evidence="18">
    <location>
        <begin position="39"/>
        <end position="211"/>
    </location>
</feature>
<evidence type="ECO:0000256" key="16">
    <source>
        <dbReference type="NCBIfam" id="TIGR01389"/>
    </source>
</evidence>
<dbReference type="Proteomes" id="UP000050465">
    <property type="component" value="Unassembled WGS sequence"/>
</dbReference>
<dbReference type="SMART" id="SM00341">
    <property type="entry name" value="HRDC"/>
    <property type="match status" value="1"/>
</dbReference>
<protein>
    <recommendedName>
        <fullName evidence="16">DNA helicase RecQ</fullName>
        <ecNumber evidence="16">5.6.2.4</ecNumber>
    </recommendedName>
</protein>
<keyword evidence="8 20" id="KW-0347">Helicase</keyword>
<dbReference type="Pfam" id="PF00570">
    <property type="entry name" value="HRDC"/>
    <property type="match status" value="1"/>
</dbReference>
<dbReference type="SUPFAM" id="SSF52540">
    <property type="entry name" value="P-loop containing nucleoside triphosphate hydrolases"/>
    <property type="match status" value="2"/>
</dbReference>
<evidence type="ECO:0000256" key="11">
    <source>
        <dbReference type="ARBA" id="ARBA00023125"/>
    </source>
</evidence>
<dbReference type="GO" id="GO:0005524">
    <property type="term" value="F:ATP binding"/>
    <property type="evidence" value="ECO:0007669"/>
    <property type="project" value="UniProtKB-KW"/>
</dbReference>
<dbReference type="InterPro" id="IPR011545">
    <property type="entry name" value="DEAD/DEAH_box_helicase_dom"/>
</dbReference>
<dbReference type="SMART" id="SM00487">
    <property type="entry name" value="DEXDc"/>
    <property type="match status" value="1"/>
</dbReference>
<evidence type="ECO:0000259" key="18">
    <source>
        <dbReference type="PROSITE" id="PS51192"/>
    </source>
</evidence>
<dbReference type="Pfam" id="PF00271">
    <property type="entry name" value="Helicase_C"/>
    <property type="match status" value="1"/>
</dbReference>
<dbReference type="FunFam" id="3.40.50.300:FF:000156">
    <property type="entry name" value="ATP-dependent DNA helicase recQ"/>
    <property type="match status" value="1"/>
</dbReference>
<keyword evidence="9" id="KW-0862">Zinc</keyword>
<comment type="similarity">
    <text evidence="3">Belongs to the helicase family. RecQ subfamily.</text>
</comment>
<dbReference type="STRING" id="1666911.HLUCCA11_19025"/>
<reference evidence="20 21" key="1">
    <citation type="submission" date="2015-09" db="EMBL/GenBank/DDBJ databases">
        <title>Identification and resolution of microdiversity through metagenomic sequencing of parallel consortia.</title>
        <authorList>
            <person name="Nelson W.C."/>
            <person name="Romine M.F."/>
            <person name="Lindemann S.R."/>
        </authorList>
    </citation>
    <scope>NUCLEOTIDE SEQUENCE [LARGE SCALE GENOMIC DNA]</scope>
    <source>
        <strain evidence="20">Ana</strain>
    </source>
</reference>
<evidence type="ECO:0000259" key="17">
    <source>
        <dbReference type="PROSITE" id="PS50967"/>
    </source>
</evidence>
<dbReference type="PROSITE" id="PS50967">
    <property type="entry name" value="HRDC"/>
    <property type="match status" value="1"/>
</dbReference>
<dbReference type="GO" id="GO:0043138">
    <property type="term" value="F:3'-5' DNA helicase activity"/>
    <property type="evidence" value="ECO:0007669"/>
    <property type="project" value="UniProtKB-EC"/>
</dbReference>
<evidence type="ECO:0000256" key="10">
    <source>
        <dbReference type="ARBA" id="ARBA00022840"/>
    </source>
</evidence>
<dbReference type="SMART" id="SM00490">
    <property type="entry name" value="HELICc"/>
    <property type="match status" value="1"/>
</dbReference>
<dbReference type="EC" id="5.6.2.4" evidence="16"/>
<accession>A0A0P7YRP7</accession>
<dbReference type="GO" id="GO:0005737">
    <property type="term" value="C:cytoplasm"/>
    <property type="evidence" value="ECO:0007669"/>
    <property type="project" value="TreeGrafter"/>
</dbReference>
<keyword evidence="14" id="KW-0413">Isomerase</keyword>
<feature type="domain" description="Helicase C-terminal" evidence="19">
    <location>
        <begin position="236"/>
        <end position="384"/>
    </location>
</feature>
<dbReference type="Gene3D" id="1.10.10.10">
    <property type="entry name" value="Winged helix-like DNA-binding domain superfamily/Winged helix DNA-binding domain"/>
    <property type="match status" value="1"/>
</dbReference>
<evidence type="ECO:0000256" key="5">
    <source>
        <dbReference type="ARBA" id="ARBA00022741"/>
    </source>
</evidence>
<evidence type="ECO:0000256" key="3">
    <source>
        <dbReference type="ARBA" id="ARBA00005446"/>
    </source>
</evidence>
<keyword evidence="10" id="KW-0067">ATP-binding</keyword>
<dbReference type="GO" id="GO:0006260">
    <property type="term" value="P:DNA replication"/>
    <property type="evidence" value="ECO:0007669"/>
    <property type="project" value="InterPro"/>
</dbReference>
<comment type="caution">
    <text evidence="20">The sequence shown here is derived from an EMBL/GenBank/DDBJ whole genome shotgun (WGS) entry which is preliminary data.</text>
</comment>
<organism evidence="20 21">
    <name type="scientific">Phormidesmis priestleyi Ana</name>
    <dbReference type="NCBI Taxonomy" id="1666911"/>
    <lineage>
        <taxon>Bacteria</taxon>
        <taxon>Bacillati</taxon>
        <taxon>Cyanobacteriota</taxon>
        <taxon>Cyanophyceae</taxon>
        <taxon>Leptolyngbyales</taxon>
        <taxon>Leptolyngbyaceae</taxon>
        <taxon>Phormidesmis</taxon>
    </lineage>
</organism>
<evidence type="ECO:0000313" key="20">
    <source>
        <dbReference type="EMBL" id="KPQ33249.1"/>
    </source>
</evidence>
<dbReference type="GO" id="GO:0009378">
    <property type="term" value="F:four-way junction helicase activity"/>
    <property type="evidence" value="ECO:0007669"/>
    <property type="project" value="TreeGrafter"/>
</dbReference>
<keyword evidence="12" id="KW-0233">DNA recombination</keyword>
<dbReference type="NCBIfam" id="TIGR00614">
    <property type="entry name" value="recQ_fam"/>
    <property type="match status" value="1"/>
</dbReference>
<dbReference type="FunFam" id="3.40.50.300:FF:000296">
    <property type="entry name" value="ATP-dependent DNA helicase RecQ"/>
    <property type="match status" value="1"/>
</dbReference>
<keyword evidence="6" id="KW-0227">DNA damage</keyword>
<sequence length="748" mass="84889">MDTSAELAPSSPLISSSLESSLKHYFGHDRFRFDQRRIIEQVLKNQDVLVIMPTGGGKSLCYQLPALLKGGVTVVVSPLIALMQDQVTALQDNGIGATFLNSTLSPNEVRSREEALFSGEIKLLYIAPERLFTQAFIELLSRLGQEIGISTFAIDEAHCVSEWGHDFRPEYRQLFQLKERYPQIPIIALTATATQRVRTDIVQQLRLCDPNVYVSSFNRQNLYYEVKQKSKQAYLQLLKTISEYQGEEKGSGIVYCLSRKHVNEVTLKLQQDGVSALPYHAGLNAQERENNQTQFIRDNVQIIVATIAFGMGINKPDVRFVIHYDLPRNIESYYQEAGRAGRDGEEATCTILFSWSDVHTVKYLIGQKADPNEQRIAQQQLNQIIGYAESSVCRRKIQLSYFGEAFESPCGNCDNCINPTPTEDWTIEAQKFLSCVYRCEQRYGMNHIIDVLRGSRKKRILELSHDQLSTYSIGADRTVDEWRTLCRSLIYQGYLDETTDGYSVLKLNAKSNQVLKKLTSVEIPVSSKIEKSVTSVKKTADAELSEIESLLMSQLRTLRKKLADEQSVPPYIVFSDASLRQMARIKPQKTETFSEISGVGNRKLVQYGEVFTQTIRNFCQENKIEKHLNEPNPSVNPSIVYEPASQTELTTTHLTTYQLYQSGISLSEIALKRDIRLSTVNSHIEKLIQAKYPVDIDKLVSIERQAVIRSAIAEVGPHSLRDIREITGETYDYQEIKLVRAAWESQQN</sequence>
<dbReference type="Pfam" id="PF16124">
    <property type="entry name" value="RecQ_Zn_bind"/>
    <property type="match status" value="1"/>
</dbReference>
<comment type="cofactor">
    <cofactor evidence="1">
        <name>Mg(2+)</name>
        <dbReference type="ChEBI" id="CHEBI:18420"/>
    </cofactor>
</comment>
<keyword evidence="4" id="KW-0479">Metal-binding</keyword>
<evidence type="ECO:0000256" key="12">
    <source>
        <dbReference type="ARBA" id="ARBA00023172"/>
    </source>
</evidence>
<dbReference type="PANTHER" id="PTHR13710">
    <property type="entry name" value="DNA HELICASE RECQ FAMILY MEMBER"/>
    <property type="match status" value="1"/>
</dbReference>
<dbReference type="Gene3D" id="1.10.150.80">
    <property type="entry name" value="HRDC domain"/>
    <property type="match status" value="1"/>
</dbReference>
<dbReference type="InterPro" id="IPR001650">
    <property type="entry name" value="Helicase_C-like"/>
</dbReference>
<evidence type="ECO:0000256" key="1">
    <source>
        <dbReference type="ARBA" id="ARBA00001946"/>
    </source>
</evidence>
<dbReference type="GO" id="GO:0003677">
    <property type="term" value="F:DNA binding"/>
    <property type="evidence" value="ECO:0007669"/>
    <property type="project" value="UniProtKB-KW"/>
</dbReference>
<dbReference type="GO" id="GO:0046872">
    <property type="term" value="F:metal ion binding"/>
    <property type="evidence" value="ECO:0007669"/>
    <property type="project" value="UniProtKB-KW"/>
</dbReference>
<dbReference type="InterPro" id="IPR036388">
    <property type="entry name" value="WH-like_DNA-bd_sf"/>
</dbReference>
<comment type="cofactor">
    <cofactor evidence="2">
        <name>Zn(2+)</name>
        <dbReference type="ChEBI" id="CHEBI:29105"/>
    </cofactor>
</comment>
<evidence type="ECO:0000256" key="9">
    <source>
        <dbReference type="ARBA" id="ARBA00022833"/>
    </source>
</evidence>
<proteinExistence type="inferred from homology"/>
<dbReference type="InterPro" id="IPR029491">
    <property type="entry name" value="Helicase_HTH"/>
</dbReference>
<dbReference type="SMART" id="SM00956">
    <property type="entry name" value="RQC"/>
    <property type="match status" value="1"/>
</dbReference>
<dbReference type="EMBL" id="LJZR01000035">
    <property type="protein sequence ID" value="KPQ33249.1"/>
    <property type="molecule type" value="Genomic_DNA"/>
</dbReference>
<dbReference type="InterPro" id="IPR018982">
    <property type="entry name" value="RQC_domain"/>
</dbReference>
<evidence type="ECO:0000256" key="13">
    <source>
        <dbReference type="ARBA" id="ARBA00023204"/>
    </source>
</evidence>
<evidence type="ECO:0000259" key="19">
    <source>
        <dbReference type="PROSITE" id="PS51194"/>
    </source>
</evidence>
<keyword evidence="5" id="KW-0547">Nucleotide-binding</keyword>
<evidence type="ECO:0000256" key="15">
    <source>
        <dbReference type="ARBA" id="ARBA00034617"/>
    </source>
</evidence>
<name>A0A0P7YRP7_9CYAN</name>
<dbReference type="Gene3D" id="1.10.10.1390">
    <property type="entry name" value="ATP-dependent DNA helicase RecQ"/>
    <property type="match status" value="1"/>
</dbReference>
<dbReference type="GO" id="GO:0043590">
    <property type="term" value="C:bacterial nucleoid"/>
    <property type="evidence" value="ECO:0007669"/>
    <property type="project" value="TreeGrafter"/>
</dbReference>
<feature type="domain" description="HRDC" evidence="17">
    <location>
        <begin position="545"/>
        <end position="625"/>
    </location>
</feature>
<dbReference type="GO" id="GO:0006281">
    <property type="term" value="P:DNA repair"/>
    <property type="evidence" value="ECO:0007669"/>
    <property type="project" value="UniProtKB-KW"/>
</dbReference>
<dbReference type="InterPro" id="IPR044876">
    <property type="entry name" value="HRDC_dom_sf"/>
</dbReference>
<dbReference type="InterPro" id="IPR002121">
    <property type="entry name" value="HRDC_dom"/>
</dbReference>
<dbReference type="Pfam" id="PF00270">
    <property type="entry name" value="DEAD"/>
    <property type="match status" value="1"/>
</dbReference>
<evidence type="ECO:0000256" key="2">
    <source>
        <dbReference type="ARBA" id="ARBA00001947"/>
    </source>
</evidence>
<dbReference type="SUPFAM" id="SSF47819">
    <property type="entry name" value="HRDC-like"/>
    <property type="match status" value="1"/>
</dbReference>
<dbReference type="Gene3D" id="3.40.50.300">
    <property type="entry name" value="P-loop containing nucleotide triphosphate hydrolases"/>
    <property type="match status" value="2"/>
</dbReference>
<evidence type="ECO:0000256" key="14">
    <source>
        <dbReference type="ARBA" id="ARBA00023235"/>
    </source>
</evidence>
<evidence type="ECO:0000256" key="4">
    <source>
        <dbReference type="ARBA" id="ARBA00022723"/>
    </source>
</evidence>
<keyword evidence="11" id="KW-0238">DNA-binding</keyword>
<evidence type="ECO:0000313" key="21">
    <source>
        <dbReference type="Proteomes" id="UP000050465"/>
    </source>
</evidence>
<dbReference type="AlphaFoldDB" id="A0A0P7YRP7"/>
<keyword evidence="13" id="KW-0234">DNA repair</keyword>
<dbReference type="InterPro" id="IPR014001">
    <property type="entry name" value="Helicase_ATP-bd"/>
</dbReference>
<evidence type="ECO:0000256" key="8">
    <source>
        <dbReference type="ARBA" id="ARBA00022806"/>
    </source>
</evidence>
<dbReference type="InterPro" id="IPR004589">
    <property type="entry name" value="DNA_helicase_ATP-dep_RecQ"/>
</dbReference>
<comment type="catalytic activity">
    <reaction evidence="15">
        <text>Couples ATP hydrolysis with the unwinding of duplex DNA by translocating in the 3'-5' direction.</text>
        <dbReference type="EC" id="5.6.2.4"/>
    </reaction>
</comment>
<dbReference type="GO" id="GO:0030894">
    <property type="term" value="C:replisome"/>
    <property type="evidence" value="ECO:0007669"/>
    <property type="project" value="TreeGrafter"/>
</dbReference>
<dbReference type="Pfam" id="PF14493">
    <property type="entry name" value="HTH_40"/>
    <property type="match status" value="1"/>
</dbReference>
<dbReference type="GO" id="GO:0016787">
    <property type="term" value="F:hydrolase activity"/>
    <property type="evidence" value="ECO:0007669"/>
    <property type="project" value="UniProtKB-KW"/>
</dbReference>
<dbReference type="GO" id="GO:0009432">
    <property type="term" value="P:SOS response"/>
    <property type="evidence" value="ECO:0007669"/>
    <property type="project" value="UniProtKB-UniRule"/>
</dbReference>
<evidence type="ECO:0000256" key="7">
    <source>
        <dbReference type="ARBA" id="ARBA00022801"/>
    </source>
</evidence>
<dbReference type="InterPro" id="IPR032284">
    <property type="entry name" value="RecQ_Zn-bd"/>
</dbReference>
<keyword evidence="7 20" id="KW-0378">Hydrolase</keyword>